<dbReference type="GO" id="GO:0005524">
    <property type="term" value="F:ATP binding"/>
    <property type="evidence" value="ECO:0007669"/>
    <property type="project" value="UniProtKB-UniRule"/>
</dbReference>
<accession>A0A812KMM4</accession>
<dbReference type="PROSITE" id="PS00107">
    <property type="entry name" value="PROTEIN_KINASE_ATP"/>
    <property type="match status" value="1"/>
</dbReference>
<feature type="binding site" evidence="7">
    <location>
        <position position="170"/>
    </location>
    <ligand>
        <name>ATP</name>
        <dbReference type="ChEBI" id="CHEBI:30616"/>
    </ligand>
</feature>
<sequence>MSHDVPYHEVGSAEELTNAEHCEYSLSQFFPTCDLGAGSFGVVQKCVNSENDNVYAMKVIEKARVMEKNMGEQVKREVLTQLKVKHKNLVRLHYYFEDAAKIYCLLEFADKGQLFAYLKAGPLSEPRAASFFFDTARGIDYLHSLQVAHRDLKPENVLLFGDELLAKVGDFGWCVELKDGPRLTFCGTLEYVSPEMLCGEPHDEGVDLWALGVLLYEMLLSQAPFLGSKKDLMDKICDVDFCIPSGSISAGPEELIRGLLKRSSSSRMPLKRVLEHEWSLAVCVLQDARETRTELAVGDQPRPKARSRKSFFSTLPELHCFHRSRCSRCSERWRVVLEDARMCFCGFFGIVQDSGRRGSKYFIRVASHMCVQPPFRASALLSTSTSLPKATGAMSQCSTLARGETPLLVP</sequence>
<dbReference type="AlphaFoldDB" id="A0A812KMM4"/>
<dbReference type="EMBL" id="CAJNDS010000668">
    <property type="protein sequence ID" value="CAE7226663.1"/>
    <property type="molecule type" value="Genomic_DNA"/>
</dbReference>
<keyword evidence="2" id="KW-0808">Transferase</keyword>
<evidence type="ECO:0000256" key="10">
    <source>
        <dbReference type="RuleBase" id="RU000304"/>
    </source>
</evidence>
<keyword evidence="1 10" id="KW-0723">Serine/threonine-protein kinase</keyword>
<dbReference type="SUPFAM" id="SSF56112">
    <property type="entry name" value="Protein kinase-like (PK-like)"/>
    <property type="match status" value="1"/>
</dbReference>
<feature type="domain" description="Protein kinase" evidence="11">
    <location>
        <begin position="29"/>
        <end position="279"/>
    </location>
</feature>
<dbReference type="Proteomes" id="UP000604046">
    <property type="component" value="Unassembled WGS sequence"/>
</dbReference>
<dbReference type="Pfam" id="PF00069">
    <property type="entry name" value="Pkinase"/>
    <property type="match status" value="1"/>
</dbReference>
<feature type="binding site" evidence="7 9">
    <location>
        <position position="58"/>
    </location>
    <ligand>
        <name>ATP</name>
        <dbReference type="ChEBI" id="CHEBI:30616"/>
    </ligand>
</feature>
<evidence type="ECO:0000256" key="4">
    <source>
        <dbReference type="ARBA" id="ARBA00022777"/>
    </source>
</evidence>
<proteinExistence type="inferred from homology"/>
<dbReference type="PROSITE" id="PS50011">
    <property type="entry name" value="PROTEIN_KINASE_DOM"/>
    <property type="match status" value="1"/>
</dbReference>
<feature type="active site" description="Proton acceptor" evidence="6">
    <location>
        <position position="151"/>
    </location>
</feature>
<dbReference type="InterPro" id="IPR017441">
    <property type="entry name" value="Protein_kinase_ATP_BS"/>
</dbReference>
<feature type="binding site" evidence="7">
    <location>
        <begin position="155"/>
        <end position="156"/>
    </location>
    <ligand>
        <name>ATP</name>
        <dbReference type="ChEBI" id="CHEBI:30616"/>
    </ligand>
</feature>
<dbReference type="PANTHER" id="PTHR24350">
    <property type="entry name" value="SERINE/THREONINE-PROTEIN KINASE IAL-RELATED"/>
    <property type="match status" value="1"/>
</dbReference>
<dbReference type="OrthoDB" id="377346at2759"/>
<evidence type="ECO:0000256" key="5">
    <source>
        <dbReference type="ARBA" id="ARBA00022840"/>
    </source>
</evidence>
<gene>
    <name evidence="12" type="primary">AURKA</name>
    <name evidence="12" type="ORF">SNAT2548_LOCUS8849</name>
</gene>
<evidence type="ECO:0000259" key="11">
    <source>
        <dbReference type="PROSITE" id="PS50011"/>
    </source>
</evidence>
<evidence type="ECO:0000313" key="13">
    <source>
        <dbReference type="Proteomes" id="UP000604046"/>
    </source>
</evidence>
<reference evidence="12" key="1">
    <citation type="submission" date="2021-02" db="EMBL/GenBank/DDBJ databases">
        <authorList>
            <person name="Dougan E. K."/>
            <person name="Rhodes N."/>
            <person name="Thang M."/>
            <person name="Chan C."/>
        </authorList>
    </citation>
    <scope>NUCLEOTIDE SEQUENCE</scope>
</reference>
<evidence type="ECO:0000256" key="2">
    <source>
        <dbReference type="ARBA" id="ARBA00022679"/>
    </source>
</evidence>
<evidence type="ECO:0000256" key="8">
    <source>
        <dbReference type="PIRSR" id="PIRSR630616-3"/>
    </source>
</evidence>
<evidence type="ECO:0000256" key="1">
    <source>
        <dbReference type="ARBA" id="ARBA00022527"/>
    </source>
</evidence>
<evidence type="ECO:0000256" key="7">
    <source>
        <dbReference type="PIRSR" id="PIRSR630616-2"/>
    </source>
</evidence>
<dbReference type="FunFam" id="3.30.200.20:FF:000042">
    <property type="entry name" value="Aurora kinase A"/>
    <property type="match status" value="1"/>
</dbReference>
<feature type="cross-link" description="Glycyl lysine isopeptide (Lys-Gly) (interchain with G-Cter in SUMO2)" evidence="8">
    <location>
        <position position="153"/>
    </location>
</feature>
<dbReference type="SMR" id="A0A812KMM4"/>
<dbReference type="InterPro" id="IPR011009">
    <property type="entry name" value="Kinase-like_dom_sf"/>
</dbReference>
<keyword evidence="4" id="KW-0418">Kinase</keyword>
<keyword evidence="13" id="KW-1185">Reference proteome</keyword>
<dbReference type="InterPro" id="IPR030616">
    <property type="entry name" value="Aur-like"/>
</dbReference>
<protein>
    <submittedName>
        <fullName evidence="12">AURKA protein</fullName>
    </submittedName>
</protein>
<comment type="similarity">
    <text evidence="10">Belongs to the protein kinase superfamily.</text>
</comment>
<dbReference type="InterPro" id="IPR000719">
    <property type="entry name" value="Prot_kinase_dom"/>
</dbReference>
<dbReference type="SMART" id="SM00220">
    <property type="entry name" value="S_TKc"/>
    <property type="match status" value="1"/>
</dbReference>
<organism evidence="12 13">
    <name type="scientific">Symbiodinium natans</name>
    <dbReference type="NCBI Taxonomy" id="878477"/>
    <lineage>
        <taxon>Eukaryota</taxon>
        <taxon>Sar</taxon>
        <taxon>Alveolata</taxon>
        <taxon>Dinophyceae</taxon>
        <taxon>Suessiales</taxon>
        <taxon>Symbiodiniaceae</taxon>
        <taxon>Symbiodinium</taxon>
    </lineage>
</organism>
<dbReference type="GO" id="GO:0004674">
    <property type="term" value="F:protein serine/threonine kinase activity"/>
    <property type="evidence" value="ECO:0007669"/>
    <property type="project" value="UniProtKB-KW"/>
</dbReference>
<dbReference type="InterPro" id="IPR008271">
    <property type="entry name" value="Ser/Thr_kinase_AS"/>
</dbReference>
<keyword evidence="3 7" id="KW-0547">Nucleotide-binding</keyword>
<feature type="binding site" evidence="7">
    <location>
        <begin position="107"/>
        <end position="109"/>
    </location>
    <ligand>
        <name>ATP</name>
        <dbReference type="ChEBI" id="CHEBI:30616"/>
    </ligand>
</feature>
<comment type="caution">
    <text evidence="12">The sequence shown here is derived from an EMBL/GenBank/DDBJ whole genome shotgun (WGS) entry which is preliminary data.</text>
</comment>
<evidence type="ECO:0000256" key="9">
    <source>
        <dbReference type="PROSITE-ProRule" id="PRU10141"/>
    </source>
</evidence>
<dbReference type="Gene3D" id="1.10.510.10">
    <property type="entry name" value="Transferase(Phosphotransferase) domain 1"/>
    <property type="match status" value="1"/>
</dbReference>
<keyword evidence="5 7" id="KW-0067">ATP-binding</keyword>
<name>A0A812KMM4_9DINO</name>
<evidence type="ECO:0000256" key="3">
    <source>
        <dbReference type="ARBA" id="ARBA00022741"/>
    </source>
</evidence>
<evidence type="ECO:0000256" key="6">
    <source>
        <dbReference type="PIRSR" id="PIRSR630616-1"/>
    </source>
</evidence>
<dbReference type="PROSITE" id="PS00108">
    <property type="entry name" value="PROTEIN_KINASE_ST"/>
    <property type="match status" value="1"/>
</dbReference>
<evidence type="ECO:0000313" key="12">
    <source>
        <dbReference type="EMBL" id="CAE7226663.1"/>
    </source>
</evidence>